<evidence type="ECO:0000256" key="1">
    <source>
        <dbReference type="ARBA" id="ARBA00023015"/>
    </source>
</evidence>
<dbReference type="SUPFAM" id="SSF48008">
    <property type="entry name" value="GntR ligand-binding domain-like"/>
    <property type="match status" value="1"/>
</dbReference>
<dbReference type="GO" id="GO:0003677">
    <property type="term" value="F:DNA binding"/>
    <property type="evidence" value="ECO:0007669"/>
    <property type="project" value="UniProtKB-KW"/>
</dbReference>
<dbReference type="InterPro" id="IPR036388">
    <property type="entry name" value="WH-like_DNA-bd_sf"/>
</dbReference>
<proteinExistence type="predicted"/>
<dbReference type="AlphaFoldDB" id="A0A8J7IZ47"/>
<dbReference type="InterPro" id="IPR011711">
    <property type="entry name" value="GntR_C"/>
</dbReference>
<keyword evidence="6" id="KW-1185">Reference proteome</keyword>
<dbReference type="Pfam" id="PF00392">
    <property type="entry name" value="GntR"/>
    <property type="match status" value="1"/>
</dbReference>
<evidence type="ECO:0000313" key="6">
    <source>
        <dbReference type="Proteomes" id="UP000640583"/>
    </source>
</evidence>
<organism evidence="5 6">
    <name type="scientific">Halocynthiibacter styelae</name>
    <dbReference type="NCBI Taxonomy" id="2761955"/>
    <lineage>
        <taxon>Bacteria</taxon>
        <taxon>Pseudomonadati</taxon>
        <taxon>Pseudomonadota</taxon>
        <taxon>Alphaproteobacteria</taxon>
        <taxon>Rhodobacterales</taxon>
        <taxon>Paracoccaceae</taxon>
        <taxon>Halocynthiibacter</taxon>
    </lineage>
</organism>
<comment type="caution">
    <text evidence="5">The sequence shown here is derived from an EMBL/GenBank/DDBJ whole genome shotgun (WGS) entry which is preliminary data.</text>
</comment>
<evidence type="ECO:0000259" key="4">
    <source>
        <dbReference type="PROSITE" id="PS50949"/>
    </source>
</evidence>
<gene>
    <name evidence="5" type="ORF">H1D41_15230</name>
</gene>
<evidence type="ECO:0000256" key="2">
    <source>
        <dbReference type="ARBA" id="ARBA00023125"/>
    </source>
</evidence>
<keyword evidence="1" id="KW-0805">Transcription regulation</keyword>
<dbReference type="RefSeq" id="WP_228849719.1">
    <property type="nucleotide sequence ID" value="NZ_JADCKQ010000013.1"/>
</dbReference>
<accession>A0A8J7IZ47</accession>
<dbReference type="GO" id="GO:0003700">
    <property type="term" value="F:DNA-binding transcription factor activity"/>
    <property type="evidence" value="ECO:0007669"/>
    <property type="project" value="InterPro"/>
</dbReference>
<dbReference type="PANTHER" id="PTHR43537:SF49">
    <property type="entry name" value="TRANSCRIPTIONAL REGULATORY PROTEIN"/>
    <property type="match status" value="1"/>
</dbReference>
<dbReference type="CDD" id="cd07377">
    <property type="entry name" value="WHTH_GntR"/>
    <property type="match status" value="1"/>
</dbReference>
<reference evidence="5" key="1">
    <citation type="submission" date="2020-10" db="EMBL/GenBank/DDBJ databases">
        <title>Paenihalocynthiibacter styelae gen. nov., sp. nov., isolated from stalked sea squirt Styela clava.</title>
        <authorList>
            <person name="Kim Y.-O."/>
            <person name="Yoon J.-H."/>
        </authorList>
    </citation>
    <scope>NUCLEOTIDE SEQUENCE</scope>
    <source>
        <strain evidence="5">MYP1-1</strain>
    </source>
</reference>
<sequence length="203" mass="23287">MNDTPGDTISEIIRKNLTDQIIRGELKPDEKLRQDHIAKEFNTSHVPVREALLRLEARGLAISEPRRGVRVAPFSPEDIFEIRAMRLALEPLALRQAVPNATRADLKRIREAQEACDAAEDLLTWEQANRAFHREILAPSAMPRLLATIETLEVLSARHFLRTWRLRFVQRKDRDHAAIVTAMVRKEADTAVLVLQRHLQRMG</sequence>
<keyword evidence="2" id="KW-0238">DNA-binding</keyword>
<dbReference type="Pfam" id="PF07729">
    <property type="entry name" value="FCD"/>
    <property type="match status" value="1"/>
</dbReference>
<dbReference type="InterPro" id="IPR036390">
    <property type="entry name" value="WH_DNA-bd_sf"/>
</dbReference>
<protein>
    <submittedName>
        <fullName evidence="5">GntR family transcriptional regulator</fullName>
    </submittedName>
</protein>
<evidence type="ECO:0000313" key="5">
    <source>
        <dbReference type="EMBL" id="MBI1494995.1"/>
    </source>
</evidence>
<evidence type="ECO:0000256" key="3">
    <source>
        <dbReference type="ARBA" id="ARBA00023163"/>
    </source>
</evidence>
<dbReference type="Gene3D" id="1.20.120.530">
    <property type="entry name" value="GntR ligand-binding domain-like"/>
    <property type="match status" value="1"/>
</dbReference>
<dbReference type="EMBL" id="JADCKQ010000013">
    <property type="protein sequence ID" value="MBI1494995.1"/>
    <property type="molecule type" value="Genomic_DNA"/>
</dbReference>
<dbReference type="SUPFAM" id="SSF46785">
    <property type="entry name" value="Winged helix' DNA-binding domain"/>
    <property type="match status" value="1"/>
</dbReference>
<dbReference type="Proteomes" id="UP000640583">
    <property type="component" value="Unassembled WGS sequence"/>
</dbReference>
<dbReference type="InterPro" id="IPR008920">
    <property type="entry name" value="TF_FadR/GntR_C"/>
</dbReference>
<dbReference type="InterPro" id="IPR000524">
    <property type="entry name" value="Tscrpt_reg_HTH_GntR"/>
</dbReference>
<dbReference type="PROSITE" id="PS50949">
    <property type="entry name" value="HTH_GNTR"/>
    <property type="match status" value="1"/>
</dbReference>
<keyword evidence="3" id="KW-0804">Transcription</keyword>
<name>A0A8J7IZ47_9RHOB</name>
<dbReference type="PANTHER" id="PTHR43537">
    <property type="entry name" value="TRANSCRIPTIONAL REGULATOR, GNTR FAMILY"/>
    <property type="match status" value="1"/>
</dbReference>
<feature type="domain" description="HTH gntR-type" evidence="4">
    <location>
        <begin position="7"/>
        <end position="74"/>
    </location>
</feature>
<dbReference type="SMART" id="SM00345">
    <property type="entry name" value="HTH_GNTR"/>
    <property type="match status" value="1"/>
</dbReference>
<dbReference type="Gene3D" id="1.10.10.10">
    <property type="entry name" value="Winged helix-like DNA-binding domain superfamily/Winged helix DNA-binding domain"/>
    <property type="match status" value="1"/>
</dbReference>
<dbReference type="SMART" id="SM00895">
    <property type="entry name" value="FCD"/>
    <property type="match status" value="1"/>
</dbReference>